<protein>
    <recommendedName>
        <fullName evidence="2">inositol-phosphate phosphatase</fullName>
        <ecNumber evidence="2">3.1.3.25</ecNumber>
    </recommendedName>
</protein>
<feature type="transmembrane region" description="Helical" evidence="6">
    <location>
        <begin position="12"/>
        <end position="36"/>
    </location>
</feature>
<dbReference type="PANTHER" id="PTHR20854:SF4">
    <property type="entry name" value="INOSITOL-1-MONOPHOSPHATASE-RELATED"/>
    <property type="match status" value="1"/>
</dbReference>
<evidence type="ECO:0000259" key="7">
    <source>
        <dbReference type="Pfam" id="PF04892"/>
    </source>
</evidence>
<dbReference type="PANTHER" id="PTHR20854">
    <property type="entry name" value="INOSITOL MONOPHOSPHATASE"/>
    <property type="match status" value="1"/>
</dbReference>
<name>A0ABV1AIF7_9FIRM</name>
<evidence type="ECO:0000256" key="1">
    <source>
        <dbReference type="ARBA" id="ARBA00001033"/>
    </source>
</evidence>
<comment type="caution">
    <text evidence="8">The sequence shown here is derived from an EMBL/GenBank/DDBJ whole genome shotgun (WGS) entry which is preliminary data.</text>
</comment>
<proteinExistence type="predicted"/>
<dbReference type="InterPro" id="IPR020550">
    <property type="entry name" value="Inositol_monophosphatase_CS"/>
</dbReference>
<keyword evidence="9" id="KW-1185">Reference proteome</keyword>
<sequence>MEYVVKIIADVLAALYQTAGASLLLAALVMCVYMLGRKQGAGPVVRAWIRQFRTSGWFRKHFFLVFYVSMMLFRTLLCRTIWGNPLDHVLGIWSLHNNGELYTENFENLILFLPFIVLLFWAQEERDHYKEKSIQDVLILSFKISFLFSLGIEFCQLFFKLGTFQLADLFFNTVGGLLGGIWYWGFDRSRRKIESAIRRFGGWDVTPWRSADEEQKSSGTYAMTENPSMDRSVSEAMGENATPEIKEDPKERMDSRYRAIERLIREAGKKMVKARPSDAMIHQKEGLANFCTDYDMEIQRFLIKGFSEILPGAAFFGEEDTEGNAGAQADGEFTFYIDPIDGTTNFMFDYHHSCISVGLAHKDQMVAGFVYHPYINDMYIAIRGKGSYLNGKRIQLADKSVTEGIVEFGCARYNEAGIDWLFRVVKDMFQNSLSIRCGGSAALGLCRAASGSNTVYLELKLQPYDYAAASVILEEAGGVITQIDGSPITLHEGCSIIGGTPKAWKESKEAFERLRDSSAEGTTKVKLNK</sequence>
<keyword evidence="3" id="KW-0479">Metal-binding</keyword>
<evidence type="ECO:0000256" key="6">
    <source>
        <dbReference type="SAM" id="Phobius"/>
    </source>
</evidence>
<keyword evidence="6" id="KW-0812">Transmembrane</keyword>
<reference evidence="8 9" key="1">
    <citation type="submission" date="2024-03" db="EMBL/GenBank/DDBJ databases">
        <title>Human intestinal bacterial collection.</title>
        <authorList>
            <person name="Pauvert C."/>
            <person name="Hitch T.C.A."/>
            <person name="Clavel T."/>
        </authorList>
    </citation>
    <scope>NUCLEOTIDE SEQUENCE [LARGE SCALE GENOMIC DNA]</scope>
    <source>
        <strain evidence="8 9">CLA-AA-H95</strain>
    </source>
</reference>
<evidence type="ECO:0000256" key="3">
    <source>
        <dbReference type="ARBA" id="ARBA00022723"/>
    </source>
</evidence>
<dbReference type="EMBL" id="JBBMEI010000002">
    <property type="protein sequence ID" value="MEQ2357027.1"/>
    <property type="molecule type" value="Genomic_DNA"/>
</dbReference>
<dbReference type="InterPro" id="IPR000760">
    <property type="entry name" value="Inositol_monophosphatase-like"/>
</dbReference>
<keyword evidence="4" id="KW-0460">Magnesium</keyword>
<gene>
    <name evidence="8" type="ORF">WMO75_01500</name>
</gene>
<dbReference type="PRINTS" id="PR00377">
    <property type="entry name" value="IMPHPHTASES"/>
</dbReference>
<dbReference type="RefSeq" id="WP_349077508.1">
    <property type="nucleotide sequence ID" value="NZ_JBBMEI010000002.1"/>
</dbReference>
<keyword evidence="6" id="KW-0472">Membrane</keyword>
<feature type="domain" description="VanZ-like" evidence="7">
    <location>
        <begin position="92"/>
        <end position="184"/>
    </location>
</feature>
<evidence type="ECO:0000256" key="2">
    <source>
        <dbReference type="ARBA" id="ARBA00013106"/>
    </source>
</evidence>
<dbReference type="InterPro" id="IPR006976">
    <property type="entry name" value="VanZ-like"/>
</dbReference>
<dbReference type="EC" id="3.1.3.25" evidence="2"/>
<feature type="region of interest" description="Disordered" evidence="5">
    <location>
        <begin position="214"/>
        <end position="252"/>
    </location>
</feature>
<feature type="transmembrane region" description="Helical" evidence="6">
    <location>
        <begin position="134"/>
        <end position="159"/>
    </location>
</feature>
<dbReference type="Pfam" id="PF04892">
    <property type="entry name" value="VanZ"/>
    <property type="match status" value="1"/>
</dbReference>
<dbReference type="Pfam" id="PF00459">
    <property type="entry name" value="Inositol_P"/>
    <property type="match status" value="1"/>
</dbReference>
<dbReference type="SUPFAM" id="SSF56655">
    <property type="entry name" value="Carbohydrate phosphatase"/>
    <property type="match status" value="1"/>
</dbReference>
<evidence type="ECO:0000313" key="9">
    <source>
        <dbReference type="Proteomes" id="UP001446032"/>
    </source>
</evidence>
<feature type="compositionally biased region" description="Polar residues" evidence="5">
    <location>
        <begin position="217"/>
        <end position="231"/>
    </location>
</feature>
<feature type="transmembrane region" description="Helical" evidence="6">
    <location>
        <begin position="165"/>
        <end position="185"/>
    </location>
</feature>
<dbReference type="Proteomes" id="UP001446032">
    <property type="component" value="Unassembled WGS sequence"/>
</dbReference>
<organism evidence="8 9">
    <name type="scientific">Blautia intestinihominis</name>
    <dbReference type="NCBI Taxonomy" id="3133152"/>
    <lineage>
        <taxon>Bacteria</taxon>
        <taxon>Bacillati</taxon>
        <taxon>Bacillota</taxon>
        <taxon>Clostridia</taxon>
        <taxon>Lachnospirales</taxon>
        <taxon>Lachnospiraceae</taxon>
        <taxon>Blautia</taxon>
    </lineage>
</organism>
<evidence type="ECO:0000256" key="5">
    <source>
        <dbReference type="SAM" id="MobiDB-lite"/>
    </source>
</evidence>
<accession>A0ABV1AIF7</accession>
<dbReference type="PROSITE" id="PS00630">
    <property type="entry name" value="IMP_2"/>
    <property type="match status" value="1"/>
</dbReference>
<dbReference type="Gene3D" id="3.30.540.10">
    <property type="entry name" value="Fructose-1,6-Bisphosphatase, subunit A, domain 1"/>
    <property type="match status" value="1"/>
</dbReference>
<evidence type="ECO:0000256" key="4">
    <source>
        <dbReference type="ARBA" id="ARBA00022842"/>
    </source>
</evidence>
<dbReference type="Gene3D" id="3.40.190.80">
    <property type="match status" value="1"/>
</dbReference>
<keyword evidence="6" id="KW-1133">Transmembrane helix</keyword>
<feature type="transmembrane region" description="Helical" evidence="6">
    <location>
        <begin position="102"/>
        <end position="122"/>
    </location>
</feature>
<evidence type="ECO:0000313" key="8">
    <source>
        <dbReference type="EMBL" id="MEQ2357027.1"/>
    </source>
</evidence>
<feature type="transmembrane region" description="Helical" evidence="6">
    <location>
        <begin position="62"/>
        <end position="82"/>
    </location>
</feature>
<comment type="catalytic activity">
    <reaction evidence="1">
        <text>a myo-inositol phosphate + H2O = myo-inositol + phosphate</text>
        <dbReference type="Rhea" id="RHEA:24056"/>
        <dbReference type="ChEBI" id="CHEBI:15377"/>
        <dbReference type="ChEBI" id="CHEBI:17268"/>
        <dbReference type="ChEBI" id="CHEBI:43474"/>
        <dbReference type="ChEBI" id="CHEBI:84139"/>
        <dbReference type="EC" id="3.1.3.25"/>
    </reaction>
</comment>